<feature type="DNA-binding region" description="H-T-H motif" evidence="4">
    <location>
        <begin position="36"/>
        <end position="55"/>
    </location>
</feature>
<dbReference type="Gene3D" id="1.10.357.10">
    <property type="entry name" value="Tetracycline Repressor, domain 2"/>
    <property type="match status" value="1"/>
</dbReference>
<keyword evidence="2 4" id="KW-0238">DNA-binding</keyword>
<dbReference type="Proteomes" id="UP000632125">
    <property type="component" value="Unassembled WGS sequence"/>
</dbReference>
<evidence type="ECO:0000256" key="2">
    <source>
        <dbReference type="ARBA" id="ARBA00023125"/>
    </source>
</evidence>
<dbReference type="RefSeq" id="WP_190857741.1">
    <property type="nucleotide sequence ID" value="NZ_JACXIY010000002.1"/>
</dbReference>
<sequence length="200" mass="22042">MPRTKEQYEEMRNATKQKIEAAAMHLFVHKGFGATSVQDIADRAGISIGLLYRHYKTKESLFRELAEFALAGLNRMIAMFESDGSPKEMIGRFVDEIYNDMTTGEELANLLILMAESILSEGGSEPGEAARLSGKMFQATSGMIEKGQALGQFRPGDPLELALYFYSALHGLAVMKVTLKSGFVMPSPSILTAFLFKEGE</sequence>
<dbReference type="SUPFAM" id="SSF46689">
    <property type="entry name" value="Homeodomain-like"/>
    <property type="match status" value="1"/>
</dbReference>
<dbReference type="GO" id="GO:0000976">
    <property type="term" value="F:transcription cis-regulatory region binding"/>
    <property type="evidence" value="ECO:0007669"/>
    <property type="project" value="TreeGrafter"/>
</dbReference>
<proteinExistence type="predicted"/>
<dbReference type="PANTHER" id="PTHR30055:SF234">
    <property type="entry name" value="HTH-TYPE TRANSCRIPTIONAL REGULATOR BETI"/>
    <property type="match status" value="1"/>
</dbReference>
<keyword evidence="3" id="KW-0804">Transcription</keyword>
<keyword evidence="7" id="KW-1185">Reference proteome</keyword>
<dbReference type="SUPFAM" id="SSF48498">
    <property type="entry name" value="Tetracyclin repressor-like, C-terminal domain"/>
    <property type="match status" value="1"/>
</dbReference>
<dbReference type="GO" id="GO:0003700">
    <property type="term" value="F:DNA-binding transcription factor activity"/>
    <property type="evidence" value="ECO:0007669"/>
    <property type="project" value="TreeGrafter"/>
</dbReference>
<dbReference type="InterPro" id="IPR009057">
    <property type="entry name" value="Homeodomain-like_sf"/>
</dbReference>
<evidence type="ECO:0000256" key="1">
    <source>
        <dbReference type="ARBA" id="ARBA00023015"/>
    </source>
</evidence>
<dbReference type="InterPro" id="IPR036271">
    <property type="entry name" value="Tet_transcr_reg_TetR-rel_C_sf"/>
</dbReference>
<reference evidence="6" key="1">
    <citation type="submission" date="2020-09" db="EMBL/GenBank/DDBJ databases">
        <title>A novel bacterium of genus Paenibacillus, isolated from South China Sea.</title>
        <authorList>
            <person name="Huang H."/>
            <person name="Mo K."/>
            <person name="Hu Y."/>
        </authorList>
    </citation>
    <scope>NUCLEOTIDE SEQUENCE</scope>
    <source>
        <strain evidence="6">IB182493</strain>
    </source>
</reference>
<evidence type="ECO:0000259" key="5">
    <source>
        <dbReference type="PROSITE" id="PS50977"/>
    </source>
</evidence>
<dbReference type="PRINTS" id="PR00455">
    <property type="entry name" value="HTHTETR"/>
</dbReference>
<gene>
    <name evidence="6" type="ORF">IDH41_01750</name>
</gene>
<evidence type="ECO:0000313" key="6">
    <source>
        <dbReference type="EMBL" id="MBD2867285.1"/>
    </source>
</evidence>
<accession>A0A927CGT7</accession>
<evidence type="ECO:0000256" key="4">
    <source>
        <dbReference type="PROSITE-ProRule" id="PRU00335"/>
    </source>
</evidence>
<organism evidence="6 7">
    <name type="scientific">Paenibacillus arenilitoris</name>
    <dbReference type="NCBI Taxonomy" id="2772299"/>
    <lineage>
        <taxon>Bacteria</taxon>
        <taxon>Bacillati</taxon>
        <taxon>Bacillota</taxon>
        <taxon>Bacilli</taxon>
        <taxon>Bacillales</taxon>
        <taxon>Paenibacillaceae</taxon>
        <taxon>Paenibacillus</taxon>
    </lineage>
</organism>
<dbReference type="InterPro" id="IPR001647">
    <property type="entry name" value="HTH_TetR"/>
</dbReference>
<evidence type="ECO:0000313" key="7">
    <source>
        <dbReference type="Proteomes" id="UP000632125"/>
    </source>
</evidence>
<keyword evidence="1" id="KW-0805">Transcription regulation</keyword>
<comment type="caution">
    <text evidence="6">The sequence shown here is derived from an EMBL/GenBank/DDBJ whole genome shotgun (WGS) entry which is preliminary data.</text>
</comment>
<dbReference type="InterPro" id="IPR050109">
    <property type="entry name" value="HTH-type_TetR-like_transc_reg"/>
</dbReference>
<name>A0A927CGT7_9BACL</name>
<dbReference type="Pfam" id="PF00440">
    <property type="entry name" value="TetR_N"/>
    <property type="match status" value="1"/>
</dbReference>
<dbReference type="PANTHER" id="PTHR30055">
    <property type="entry name" value="HTH-TYPE TRANSCRIPTIONAL REGULATOR RUTR"/>
    <property type="match status" value="1"/>
</dbReference>
<evidence type="ECO:0000256" key="3">
    <source>
        <dbReference type="ARBA" id="ARBA00023163"/>
    </source>
</evidence>
<dbReference type="EMBL" id="JACXIY010000002">
    <property type="protein sequence ID" value="MBD2867285.1"/>
    <property type="molecule type" value="Genomic_DNA"/>
</dbReference>
<protein>
    <submittedName>
        <fullName evidence="6">TetR/AcrR family transcriptional regulator</fullName>
    </submittedName>
</protein>
<feature type="domain" description="HTH tetR-type" evidence="5">
    <location>
        <begin position="13"/>
        <end position="73"/>
    </location>
</feature>
<dbReference type="AlphaFoldDB" id="A0A927CGT7"/>
<dbReference type="PROSITE" id="PS50977">
    <property type="entry name" value="HTH_TETR_2"/>
    <property type="match status" value="1"/>
</dbReference>